<dbReference type="PANTHER" id="PTHR11486">
    <property type="entry name" value="FIBROBLAST GROWTH FACTOR"/>
    <property type="match status" value="1"/>
</dbReference>
<dbReference type="SMART" id="SM00442">
    <property type="entry name" value="FGF"/>
    <property type="match status" value="1"/>
</dbReference>
<evidence type="ECO:0000256" key="1">
    <source>
        <dbReference type="ARBA" id="ARBA00004613"/>
    </source>
</evidence>
<dbReference type="InterPro" id="IPR002209">
    <property type="entry name" value="Fibroblast_GF_fam"/>
</dbReference>
<name>A0A553RGH3_9TELE</name>
<evidence type="ECO:0000313" key="5">
    <source>
        <dbReference type="EMBL" id="TRZ01279.1"/>
    </source>
</evidence>
<dbReference type="SUPFAM" id="SSF50353">
    <property type="entry name" value="Cytokine"/>
    <property type="match status" value="1"/>
</dbReference>
<proteinExistence type="inferred from homology"/>
<dbReference type="Gene3D" id="2.80.10.50">
    <property type="match status" value="1"/>
</dbReference>
<keyword evidence="3" id="KW-0964">Secreted</keyword>
<keyword evidence="6" id="KW-1185">Reference proteome</keyword>
<evidence type="ECO:0000256" key="4">
    <source>
        <dbReference type="SAM" id="MobiDB-lite"/>
    </source>
</evidence>
<evidence type="ECO:0000256" key="3">
    <source>
        <dbReference type="ARBA" id="ARBA00022525"/>
    </source>
</evidence>
<comment type="caution">
    <text evidence="5">The sequence shown here is derived from an EMBL/GenBank/DDBJ whole genome shotgun (WGS) entry which is preliminary data.</text>
</comment>
<dbReference type="OrthoDB" id="8909943at2759"/>
<organism evidence="5 6">
    <name type="scientific">Danionella cerebrum</name>
    <dbReference type="NCBI Taxonomy" id="2873325"/>
    <lineage>
        <taxon>Eukaryota</taxon>
        <taxon>Metazoa</taxon>
        <taxon>Chordata</taxon>
        <taxon>Craniata</taxon>
        <taxon>Vertebrata</taxon>
        <taxon>Euteleostomi</taxon>
        <taxon>Actinopterygii</taxon>
        <taxon>Neopterygii</taxon>
        <taxon>Teleostei</taxon>
        <taxon>Ostariophysi</taxon>
        <taxon>Cypriniformes</taxon>
        <taxon>Danionidae</taxon>
        <taxon>Danioninae</taxon>
        <taxon>Danionella</taxon>
    </lineage>
</organism>
<accession>A0A553RGH3</accession>
<dbReference type="Proteomes" id="UP000316079">
    <property type="component" value="Unassembled WGS sequence"/>
</dbReference>
<feature type="compositionally biased region" description="Polar residues" evidence="4">
    <location>
        <begin position="249"/>
        <end position="258"/>
    </location>
</feature>
<reference evidence="5 6" key="1">
    <citation type="journal article" date="2019" name="Sci. Data">
        <title>Hybrid genome assembly and annotation of Danionella translucida.</title>
        <authorList>
            <person name="Kadobianskyi M."/>
            <person name="Schulze L."/>
            <person name="Schuelke M."/>
            <person name="Judkewitz B."/>
        </authorList>
    </citation>
    <scope>NUCLEOTIDE SEQUENCE [LARGE SCALE GENOMIC DNA]</scope>
    <source>
        <strain evidence="5 6">Bolton</strain>
    </source>
</reference>
<feature type="region of interest" description="Disordered" evidence="4">
    <location>
        <begin position="229"/>
        <end position="283"/>
    </location>
</feature>
<comment type="similarity">
    <text evidence="2">Belongs to the heparin-binding growth factors family.</text>
</comment>
<dbReference type="Pfam" id="PF00167">
    <property type="entry name" value="FGF"/>
    <property type="match status" value="1"/>
</dbReference>
<protein>
    <recommendedName>
        <fullName evidence="7">Fibroblast growth factor 23</fullName>
    </recommendedName>
</protein>
<dbReference type="InterPro" id="IPR008996">
    <property type="entry name" value="IL1/FGF"/>
</dbReference>
<evidence type="ECO:0000256" key="2">
    <source>
        <dbReference type="ARBA" id="ARBA00007936"/>
    </source>
</evidence>
<dbReference type="EMBL" id="SRMA01024125">
    <property type="protein sequence ID" value="TRZ01279.1"/>
    <property type="molecule type" value="Genomic_DNA"/>
</dbReference>
<sequence>MGLNRDLLKTSPNFLSSSHFLYALLKMRCAWSKLPVLRSSVLALVFAALHGYRPAETAANPSPLLGSGWGNPRRFIHLQTATDFNTYYLEISPSGHVRKTTNRGSYSVIVLKAESRDRLAIFGVKSNRFLCMDAGGTLFTSAVCNKDMCLFHHKLLENQRDVYYSTQHSILLNMDGAKQVFIAGQNLPQSSLFLSEKNTVPLERLQHRERRNRQVNPADPLNALQFEEESDSRAVHENEDQDSEPPEVQNISRETLGSPSDDDPWELLHETIPRSPRIAALVG</sequence>
<dbReference type="GO" id="GO:0005576">
    <property type="term" value="C:extracellular region"/>
    <property type="evidence" value="ECO:0007669"/>
    <property type="project" value="UniProtKB-SubCell"/>
</dbReference>
<dbReference type="AlphaFoldDB" id="A0A553RGH3"/>
<comment type="subcellular location">
    <subcellularLocation>
        <location evidence="1">Secreted</location>
    </subcellularLocation>
</comment>
<evidence type="ECO:0000313" key="6">
    <source>
        <dbReference type="Proteomes" id="UP000316079"/>
    </source>
</evidence>
<gene>
    <name evidence="5" type="ORF">DNTS_001489</name>
</gene>
<evidence type="ECO:0008006" key="7">
    <source>
        <dbReference type="Google" id="ProtNLM"/>
    </source>
</evidence>
<dbReference type="STRING" id="623744.A0A553RGH3"/>
<dbReference type="GO" id="GO:0008083">
    <property type="term" value="F:growth factor activity"/>
    <property type="evidence" value="ECO:0007669"/>
    <property type="project" value="InterPro"/>
</dbReference>